<evidence type="ECO:0000313" key="2">
    <source>
        <dbReference type="EMBL" id="MBB4661413.1"/>
    </source>
</evidence>
<keyword evidence="3" id="KW-1185">Reference proteome</keyword>
<dbReference type="Proteomes" id="UP000585272">
    <property type="component" value="Unassembled WGS sequence"/>
</dbReference>
<dbReference type="Gene3D" id="3.40.50.720">
    <property type="entry name" value="NAD(P)-binding Rossmann-like Domain"/>
    <property type="match status" value="1"/>
</dbReference>
<dbReference type="EMBL" id="JACHNU010000001">
    <property type="protein sequence ID" value="MBB4661413.1"/>
    <property type="molecule type" value="Genomic_DNA"/>
</dbReference>
<dbReference type="PANTHER" id="PTHR42879:SF6">
    <property type="entry name" value="NADPH-DEPENDENT REDUCTASE BACG"/>
    <property type="match status" value="1"/>
</dbReference>
<dbReference type="PRINTS" id="PR00081">
    <property type="entry name" value="GDHRDH"/>
</dbReference>
<name>A0A840IAY9_9ACTN</name>
<dbReference type="SUPFAM" id="SSF51735">
    <property type="entry name" value="NAD(P)-binding Rossmann-fold domains"/>
    <property type="match status" value="1"/>
</dbReference>
<accession>A0A840IAY9</accession>
<evidence type="ECO:0000256" key="1">
    <source>
        <dbReference type="ARBA" id="ARBA00006484"/>
    </source>
</evidence>
<dbReference type="EC" id="1.1.1.100" evidence="2"/>
<gene>
    <name evidence="2" type="ORF">BDZ31_000986</name>
</gene>
<organism evidence="2 3">
    <name type="scientific">Conexibacter arvalis</name>
    <dbReference type="NCBI Taxonomy" id="912552"/>
    <lineage>
        <taxon>Bacteria</taxon>
        <taxon>Bacillati</taxon>
        <taxon>Actinomycetota</taxon>
        <taxon>Thermoleophilia</taxon>
        <taxon>Solirubrobacterales</taxon>
        <taxon>Conexibacteraceae</taxon>
        <taxon>Conexibacter</taxon>
    </lineage>
</organism>
<sequence length="246" mass="26073">MVDLDLSGRTALVCGASRGIGRACAETLAQAGAEVICFARNPQRPAAASEHRSLLVGGDLTDAGDLDRLVAEVERWGRGLDILVHNGGGPGDATTESVTRRELDEAIDLVLWPVVELTRRLLPALRRSGQGRVLSIGSPTFREVQDGRVLSNSLRPAVVGWLMTLAREVAADGITVNSIAPGRIETDSFKEYYANRSPEADLAAIPAARFGAPADIADLVAFLSSARASYLTGTVIPVDGGLMRSW</sequence>
<dbReference type="RefSeq" id="WP_183339559.1">
    <property type="nucleotide sequence ID" value="NZ_JACHNU010000001.1"/>
</dbReference>
<reference evidence="2 3" key="1">
    <citation type="submission" date="2020-08" db="EMBL/GenBank/DDBJ databases">
        <title>Genomic Encyclopedia of Archaeal and Bacterial Type Strains, Phase II (KMG-II): from individual species to whole genera.</title>
        <authorList>
            <person name="Goeker M."/>
        </authorList>
    </citation>
    <scope>NUCLEOTIDE SEQUENCE [LARGE SCALE GENOMIC DNA]</scope>
    <source>
        <strain evidence="2 3">DSM 23288</strain>
    </source>
</reference>
<dbReference type="AlphaFoldDB" id="A0A840IAY9"/>
<dbReference type="InterPro" id="IPR002347">
    <property type="entry name" value="SDR_fam"/>
</dbReference>
<dbReference type="InterPro" id="IPR036291">
    <property type="entry name" value="NAD(P)-bd_dom_sf"/>
</dbReference>
<dbReference type="Pfam" id="PF13561">
    <property type="entry name" value="adh_short_C2"/>
    <property type="match status" value="1"/>
</dbReference>
<keyword evidence="2" id="KW-0560">Oxidoreductase</keyword>
<comment type="caution">
    <text evidence="2">The sequence shown here is derived from an EMBL/GenBank/DDBJ whole genome shotgun (WGS) entry which is preliminary data.</text>
</comment>
<proteinExistence type="inferred from homology"/>
<protein>
    <submittedName>
        <fullName evidence="2">3-oxoacyl-[acyl-carrier protein] reductase</fullName>
        <ecNumber evidence="2">1.1.1.100</ecNumber>
    </submittedName>
</protein>
<dbReference type="GO" id="GO:0004316">
    <property type="term" value="F:3-oxoacyl-[acyl-carrier-protein] reductase (NADPH) activity"/>
    <property type="evidence" value="ECO:0007669"/>
    <property type="project" value="UniProtKB-EC"/>
</dbReference>
<dbReference type="PANTHER" id="PTHR42879">
    <property type="entry name" value="3-OXOACYL-(ACYL-CARRIER-PROTEIN) REDUCTASE"/>
    <property type="match status" value="1"/>
</dbReference>
<dbReference type="InterPro" id="IPR050259">
    <property type="entry name" value="SDR"/>
</dbReference>
<comment type="similarity">
    <text evidence="1">Belongs to the short-chain dehydrogenases/reductases (SDR) family.</text>
</comment>
<evidence type="ECO:0000313" key="3">
    <source>
        <dbReference type="Proteomes" id="UP000585272"/>
    </source>
</evidence>